<dbReference type="Proteomes" id="UP000824139">
    <property type="component" value="Unassembled WGS sequence"/>
</dbReference>
<accession>A0A9D1K444</accession>
<organism evidence="1 2">
    <name type="scientific">Candidatus Scatenecus faecavium</name>
    <dbReference type="NCBI Taxonomy" id="2840915"/>
    <lineage>
        <taxon>Bacteria</taxon>
        <taxon>Candidatus Scatenecus</taxon>
    </lineage>
</organism>
<reference evidence="1" key="1">
    <citation type="submission" date="2020-10" db="EMBL/GenBank/DDBJ databases">
        <authorList>
            <person name="Gilroy R."/>
        </authorList>
    </citation>
    <scope>NUCLEOTIDE SEQUENCE</scope>
    <source>
        <strain evidence="1">CHK152-2994</strain>
    </source>
</reference>
<feature type="non-terminal residue" evidence="1">
    <location>
        <position position="1"/>
    </location>
</feature>
<reference evidence="1" key="2">
    <citation type="journal article" date="2021" name="PeerJ">
        <title>Extensive microbial diversity within the chicken gut microbiome revealed by metagenomics and culture.</title>
        <authorList>
            <person name="Gilroy R."/>
            <person name="Ravi A."/>
            <person name="Getino M."/>
            <person name="Pursley I."/>
            <person name="Horton D.L."/>
            <person name="Alikhan N.F."/>
            <person name="Baker D."/>
            <person name="Gharbi K."/>
            <person name="Hall N."/>
            <person name="Watson M."/>
            <person name="Adriaenssens E.M."/>
            <person name="Foster-Nyarko E."/>
            <person name="Jarju S."/>
            <person name="Secka A."/>
            <person name="Antonio M."/>
            <person name="Oren A."/>
            <person name="Chaudhuri R.R."/>
            <person name="La Ragione R."/>
            <person name="Hildebrand F."/>
            <person name="Pallen M.J."/>
        </authorList>
    </citation>
    <scope>NUCLEOTIDE SEQUENCE</scope>
    <source>
        <strain evidence="1">CHK152-2994</strain>
    </source>
</reference>
<proteinExistence type="predicted"/>
<protein>
    <submittedName>
        <fullName evidence="1">Uncharacterized protein</fullName>
    </submittedName>
</protein>
<comment type="caution">
    <text evidence="1">The sequence shown here is derived from an EMBL/GenBank/DDBJ whole genome shotgun (WGS) entry which is preliminary data.</text>
</comment>
<evidence type="ECO:0000313" key="1">
    <source>
        <dbReference type="EMBL" id="HIS81984.1"/>
    </source>
</evidence>
<gene>
    <name evidence="1" type="ORF">IAD41_00025</name>
</gene>
<dbReference type="AlphaFoldDB" id="A0A9D1K444"/>
<evidence type="ECO:0000313" key="2">
    <source>
        <dbReference type="Proteomes" id="UP000824139"/>
    </source>
</evidence>
<dbReference type="EMBL" id="DVJO01000001">
    <property type="protein sequence ID" value="HIS81984.1"/>
    <property type="molecule type" value="Genomic_DNA"/>
</dbReference>
<name>A0A9D1K444_9BACT</name>
<sequence>VYVSTTPGSNMNGTQQFSGTLRIPAGQKMSSLVTLKEISNANAGQIMATAKATPENCVSGVTVNAQQTTNPPSAGDATIRIYSTADNCINNIISTQINIKGTKSYTGSTPTSTSSYNDVKVAPGTYSLSRGTFTFPQIKNCSTSPGPGYIGYKCDCRLLLSPTSVTVKSGQTFPVYAKYTCCGDMLGPTTPEQPDDEAGKVTVLVNISGVMVNSFYVSVPTLGSFTKPSTVVDGLLPGTYNIIALSGFNFYVKGDPKQYSCNQVSTPYKCTYSISPKQLKINPGGTATLNIDINVTNN</sequence>